<gene>
    <name evidence="1" type="ORF">COF81_13105</name>
</gene>
<proteinExistence type="predicted"/>
<organism evidence="1 2">
    <name type="scientific">Bacillus pseudomycoides</name>
    <dbReference type="NCBI Taxonomy" id="64104"/>
    <lineage>
        <taxon>Bacteria</taxon>
        <taxon>Bacillati</taxon>
        <taxon>Bacillota</taxon>
        <taxon>Bacilli</taxon>
        <taxon>Bacillales</taxon>
        <taxon>Bacillaceae</taxon>
        <taxon>Bacillus</taxon>
        <taxon>Bacillus cereus group</taxon>
    </lineage>
</organism>
<dbReference type="EMBL" id="NUTL01000051">
    <property type="protein sequence ID" value="PHE96383.1"/>
    <property type="molecule type" value="Genomic_DNA"/>
</dbReference>
<dbReference type="AlphaFoldDB" id="A0ABD6T831"/>
<accession>A0ABD6T831</accession>
<comment type="caution">
    <text evidence="1">The sequence shown here is derived from an EMBL/GenBank/DDBJ whole genome shotgun (WGS) entry which is preliminary data.</text>
</comment>
<evidence type="ECO:0000313" key="2">
    <source>
        <dbReference type="Proteomes" id="UP000221918"/>
    </source>
</evidence>
<sequence>MEVIVNSTSTSTPFWNHFLLKDTEIIIRSMDGSTITENKMLKVGNNYRWDLSDNIVAIEIVVRAIFRHNGKSYPLLNIYQRFNVIKENNLATGLVATRWQKMSPEQSMGFTKAIPPLHPLLRLNRGIVTVAIEFVDITQLFKDIHGNTPWFSAAALLLNTNPTIRVLASLRGHPFIWYVVIPNSVASIRDLQPNLLYLPADFGGINYSSDRIEGITSPNHNTSVGSFQCGGESLFTFLTKPISDSDYDLKLKKYLELTERFKNRKGRNPPALHHLREVLSYTASDGKLEPNHWDIPFGWEQALYEKQQILLIPAINVGDGGIIIREHLKSLVESALMLIYTQSNTLTYETVSVNKLILTCYSQAGGNLFTAAYKNLSDIKALVCFEPQYMNKYLDGEDRNLRLGKDVIPLLLKQGSKVVIVGRRKQEKKDKYLPLGVKPDDLILLPDEDHYFILDYPSPSTPYDPGASPVLARRYSRLLKGNADPVITAMLTQESGDIDFASANEEAKVEEIIAKYRKAGFNDEKIIKAVFTPEYNSDVHRGGFFTHNFIISSGQELTADGKSILGFFHQALNKIT</sequence>
<dbReference type="Proteomes" id="UP000221918">
    <property type="component" value="Unassembled WGS sequence"/>
</dbReference>
<reference evidence="1 2" key="1">
    <citation type="submission" date="2017-09" db="EMBL/GenBank/DDBJ databases">
        <title>Large-scale bioinformatics analysis of Bacillus genomes uncovers conserved roles of natural products in bacterial physiology.</title>
        <authorList>
            <consortium name="Agbiome Team Llc"/>
            <person name="Bleich R.M."/>
            <person name="Grubbs K.J."/>
            <person name="Santa Maria K.C."/>
            <person name="Allen S.E."/>
            <person name="Farag S."/>
            <person name="Shank E.A."/>
            <person name="Bowers A."/>
        </authorList>
    </citation>
    <scope>NUCLEOTIDE SEQUENCE [LARGE SCALE GENOMIC DNA]</scope>
    <source>
        <strain evidence="1 2">AFS037265</strain>
    </source>
</reference>
<dbReference type="RefSeq" id="WP_098159261.1">
    <property type="nucleotide sequence ID" value="NZ_NUEO01000065.1"/>
</dbReference>
<evidence type="ECO:0000313" key="1">
    <source>
        <dbReference type="EMBL" id="PHE96383.1"/>
    </source>
</evidence>
<name>A0ABD6T831_9BACI</name>
<protein>
    <submittedName>
        <fullName evidence="1">Uncharacterized protein</fullName>
    </submittedName>
</protein>